<dbReference type="OrthoDB" id="7027593at2"/>
<protein>
    <submittedName>
        <fullName evidence="2">Uncharacterized protein</fullName>
    </submittedName>
</protein>
<dbReference type="RefSeq" id="WP_133184874.1">
    <property type="nucleotide sequence ID" value="NZ_SMOD01000017.1"/>
</dbReference>
<comment type="caution">
    <text evidence="2">The sequence shown here is derived from an EMBL/GenBank/DDBJ whole genome shotgun (WGS) entry which is preliminary data.</text>
</comment>
<dbReference type="Proteomes" id="UP000295606">
    <property type="component" value="Unassembled WGS sequence"/>
</dbReference>
<evidence type="ECO:0000313" key="3">
    <source>
        <dbReference type="Proteomes" id="UP000295606"/>
    </source>
</evidence>
<gene>
    <name evidence="2" type="ORF">E1N52_22155</name>
</gene>
<sequence length="150" mass="15575">MRYPTTLSRLLVAVSVCAALGLAAGCSKQIGSAAASTTAPASAAAQGGSPASASKLGDLSQFRRIAADVSAFVARGDLPGGKTRIKDLEVAWDEAEAGLKPRAADDWHVLDKVIDRALEALRTDHPKQSDCTAAMNDLLHTFDRLAGKTS</sequence>
<keyword evidence="1" id="KW-0732">Signal</keyword>
<evidence type="ECO:0000256" key="1">
    <source>
        <dbReference type="SAM" id="SignalP"/>
    </source>
</evidence>
<evidence type="ECO:0000313" key="2">
    <source>
        <dbReference type="EMBL" id="TDG05947.1"/>
    </source>
</evidence>
<dbReference type="EMBL" id="SMOD01000017">
    <property type="protein sequence ID" value="TDG05947.1"/>
    <property type="molecule type" value="Genomic_DNA"/>
</dbReference>
<proteinExistence type="predicted"/>
<accession>A0A4R5LC18</accession>
<feature type="signal peptide" evidence="1">
    <location>
        <begin position="1"/>
        <end position="18"/>
    </location>
</feature>
<organism evidence="2 3">
    <name type="scientific">Paraburkholderia guartelaensis</name>
    <dbReference type="NCBI Taxonomy" id="2546446"/>
    <lineage>
        <taxon>Bacteria</taxon>
        <taxon>Pseudomonadati</taxon>
        <taxon>Pseudomonadota</taxon>
        <taxon>Betaproteobacteria</taxon>
        <taxon>Burkholderiales</taxon>
        <taxon>Burkholderiaceae</taxon>
        <taxon>Paraburkholderia</taxon>
    </lineage>
</organism>
<feature type="chain" id="PRO_5020697532" evidence="1">
    <location>
        <begin position="19"/>
        <end position="150"/>
    </location>
</feature>
<dbReference type="AlphaFoldDB" id="A0A4R5LC18"/>
<name>A0A4R5LC18_9BURK</name>
<reference evidence="2 3" key="1">
    <citation type="submission" date="2019-03" db="EMBL/GenBank/DDBJ databases">
        <title>Paraburkholderia sp. isolated from native Mimosa gymnas in Guartela State Park, Brazil.</title>
        <authorList>
            <person name="Paulitsch F."/>
            <person name="Hungria M."/>
            <person name="Delamuta J.R.M."/>
            <person name="Ribeiro R.A."/>
            <person name="Dall'Agnol R."/>
            <person name="Silva J.S.B."/>
        </authorList>
    </citation>
    <scope>NUCLEOTIDE SEQUENCE [LARGE SCALE GENOMIC DNA]</scope>
    <source>
        <strain evidence="2 3">CNPSo 3008</strain>
    </source>
</reference>
<dbReference type="PROSITE" id="PS51257">
    <property type="entry name" value="PROKAR_LIPOPROTEIN"/>
    <property type="match status" value="1"/>
</dbReference>